<dbReference type="InterPro" id="IPR050275">
    <property type="entry name" value="PGM_Phosphatase"/>
</dbReference>
<dbReference type="STRING" id="39482.ERS852491_04514"/>
<organism evidence="1 2">
    <name type="scientific">Faecalicatena contorta</name>
    <dbReference type="NCBI Taxonomy" id="39482"/>
    <lineage>
        <taxon>Bacteria</taxon>
        <taxon>Bacillati</taxon>
        <taxon>Bacillota</taxon>
        <taxon>Clostridia</taxon>
        <taxon>Lachnospirales</taxon>
        <taxon>Lachnospiraceae</taxon>
        <taxon>Faecalicatena</taxon>
    </lineage>
</organism>
<gene>
    <name evidence="1" type="ORF">ERS852491_04514</name>
</gene>
<evidence type="ECO:0000313" key="2">
    <source>
        <dbReference type="Proteomes" id="UP000095544"/>
    </source>
</evidence>
<dbReference type="PANTHER" id="PTHR48100">
    <property type="entry name" value="BROAD-SPECIFICITY PHOSPHATASE YOR283W-RELATED"/>
    <property type="match status" value="1"/>
</dbReference>
<accession>A0A174LAM0</accession>
<name>A0A174LAM0_9FIRM</name>
<dbReference type="CDD" id="cd07067">
    <property type="entry name" value="HP_PGM_like"/>
    <property type="match status" value="1"/>
</dbReference>
<dbReference type="RefSeq" id="WP_055155020.1">
    <property type="nucleotide sequence ID" value="NZ_CYZU01000065.1"/>
</dbReference>
<dbReference type="InterPro" id="IPR013078">
    <property type="entry name" value="His_Pase_superF_clade-1"/>
</dbReference>
<dbReference type="GO" id="GO:0016791">
    <property type="term" value="F:phosphatase activity"/>
    <property type="evidence" value="ECO:0007669"/>
    <property type="project" value="TreeGrafter"/>
</dbReference>
<dbReference type="Proteomes" id="UP000095544">
    <property type="component" value="Unassembled WGS sequence"/>
</dbReference>
<dbReference type="SUPFAM" id="SSF53254">
    <property type="entry name" value="Phosphoglycerate mutase-like"/>
    <property type="match status" value="1"/>
</dbReference>
<sequence>MEIIMIRHFQTPGNIEKRYIGRTDEPLADLKGREQLIRERQDFCRDAEQVIISPMKRCIQTAACIFPDKTPVLCEKMRECDFGLFEMKRYEELKEIPAYQEWLESNGTIAFPEGEDPELFKQRCVEGFCECVDRLISEGVKKAAMVVHGGTIMAVLSRIDEEKREFYHWQPENGGGYRVVLDEEAWRQGSRVSGEIEKL</sequence>
<reference evidence="1 2" key="1">
    <citation type="submission" date="2015-09" db="EMBL/GenBank/DDBJ databases">
        <authorList>
            <consortium name="Pathogen Informatics"/>
        </authorList>
    </citation>
    <scope>NUCLEOTIDE SEQUENCE [LARGE SCALE GENOMIC DNA]</scope>
    <source>
        <strain evidence="1 2">2789STDY5834876</strain>
    </source>
</reference>
<dbReference type="GO" id="GO:0005737">
    <property type="term" value="C:cytoplasm"/>
    <property type="evidence" value="ECO:0007669"/>
    <property type="project" value="TreeGrafter"/>
</dbReference>
<dbReference type="OrthoDB" id="9783269at2"/>
<dbReference type="Pfam" id="PF00300">
    <property type="entry name" value="His_Phos_1"/>
    <property type="match status" value="1"/>
</dbReference>
<dbReference type="EMBL" id="CYZU01000065">
    <property type="protein sequence ID" value="CUP19527.1"/>
    <property type="molecule type" value="Genomic_DNA"/>
</dbReference>
<dbReference type="InterPro" id="IPR029033">
    <property type="entry name" value="His_PPase_superfam"/>
</dbReference>
<proteinExistence type="predicted"/>
<evidence type="ECO:0000313" key="1">
    <source>
        <dbReference type="EMBL" id="CUP19527.1"/>
    </source>
</evidence>
<dbReference type="PANTHER" id="PTHR48100:SF1">
    <property type="entry name" value="HISTIDINE PHOSPHATASE FAMILY PROTEIN-RELATED"/>
    <property type="match status" value="1"/>
</dbReference>
<dbReference type="SMART" id="SM00855">
    <property type="entry name" value="PGAM"/>
    <property type="match status" value="1"/>
</dbReference>
<protein>
    <submittedName>
        <fullName evidence="1">Bifunctional RNase H/acid phosphatase</fullName>
    </submittedName>
</protein>
<dbReference type="Gene3D" id="3.40.50.1240">
    <property type="entry name" value="Phosphoglycerate mutase-like"/>
    <property type="match status" value="1"/>
</dbReference>
<dbReference type="AlphaFoldDB" id="A0A174LAM0"/>